<organism evidence="2 3">
    <name type="scientific">Cafeteria roenbergensis</name>
    <name type="common">Marine flagellate</name>
    <dbReference type="NCBI Taxonomy" id="33653"/>
    <lineage>
        <taxon>Eukaryota</taxon>
        <taxon>Sar</taxon>
        <taxon>Stramenopiles</taxon>
        <taxon>Bigyra</taxon>
        <taxon>Opalozoa</taxon>
        <taxon>Bicosoecida</taxon>
        <taxon>Cafeteriaceae</taxon>
        <taxon>Cafeteria</taxon>
    </lineage>
</organism>
<dbReference type="AlphaFoldDB" id="A0A5A8C6T7"/>
<dbReference type="Proteomes" id="UP000324907">
    <property type="component" value="Unassembled WGS sequence"/>
</dbReference>
<gene>
    <name evidence="2" type="ORF">FNF28_07412</name>
</gene>
<sequence>MAAGPATGSEDHGYLPSLGASGRVPADLGLLADLAALDRAVASALPAEASADDVSAWVAAAEALRSIAITGQSERRGQSRASQEAVALKLGQSNRSSWMALLNHLAALAAAVVAFVITYMVIRVMPRGSL</sequence>
<keyword evidence="1" id="KW-1133">Transmembrane helix</keyword>
<evidence type="ECO:0000313" key="2">
    <source>
        <dbReference type="EMBL" id="KAA0148782.1"/>
    </source>
</evidence>
<accession>A0A5A8C6T7</accession>
<reference evidence="2 3" key="1">
    <citation type="submission" date="2019-07" db="EMBL/GenBank/DDBJ databases">
        <title>Genomes of Cafeteria roenbergensis.</title>
        <authorList>
            <person name="Fischer M.G."/>
            <person name="Hackl T."/>
            <person name="Roman M."/>
        </authorList>
    </citation>
    <scope>NUCLEOTIDE SEQUENCE [LARGE SCALE GENOMIC DNA]</scope>
    <source>
        <strain evidence="2 3">RCC970-E3</strain>
    </source>
</reference>
<dbReference type="EMBL" id="VLTL01000256">
    <property type="protein sequence ID" value="KAA0148782.1"/>
    <property type="molecule type" value="Genomic_DNA"/>
</dbReference>
<evidence type="ECO:0000256" key="1">
    <source>
        <dbReference type="SAM" id="Phobius"/>
    </source>
</evidence>
<proteinExistence type="predicted"/>
<keyword evidence="1" id="KW-0472">Membrane</keyword>
<evidence type="ECO:0000313" key="3">
    <source>
        <dbReference type="Proteomes" id="UP000324907"/>
    </source>
</evidence>
<protein>
    <submittedName>
        <fullName evidence="2">Uncharacterized protein</fullName>
    </submittedName>
</protein>
<feature type="transmembrane region" description="Helical" evidence="1">
    <location>
        <begin position="98"/>
        <end position="122"/>
    </location>
</feature>
<keyword evidence="1" id="KW-0812">Transmembrane</keyword>
<name>A0A5A8C6T7_CAFRO</name>
<comment type="caution">
    <text evidence="2">The sequence shown here is derived from an EMBL/GenBank/DDBJ whole genome shotgun (WGS) entry which is preliminary data.</text>
</comment>